<keyword evidence="2" id="KW-0732">Signal</keyword>
<dbReference type="OrthoDB" id="9791132at2"/>
<keyword evidence="4" id="KW-0133">Cell shape</keyword>
<evidence type="ECO:0000256" key="6">
    <source>
        <dbReference type="ARBA" id="ARBA00023316"/>
    </source>
</evidence>
<proteinExistence type="inferred from homology"/>
<dbReference type="InterPro" id="IPR012338">
    <property type="entry name" value="Beta-lactam/transpept-like"/>
</dbReference>
<reference evidence="11 12" key="1">
    <citation type="submission" date="2019-03" db="EMBL/GenBank/DDBJ databases">
        <title>Genomic Encyclopedia of Type Strains, Phase IV (KMG-IV): sequencing the most valuable type-strain genomes for metagenomic binning, comparative biology and taxonomic classification.</title>
        <authorList>
            <person name="Goeker M."/>
        </authorList>
    </citation>
    <scope>NUCLEOTIDE SEQUENCE [LARGE SCALE GENOMIC DNA]</scope>
    <source>
        <strain evidence="11 12">DSM 28867</strain>
    </source>
</reference>
<feature type="active site" description="Proton acceptor" evidence="7">
    <location>
        <position position="91"/>
    </location>
</feature>
<evidence type="ECO:0000256" key="7">
    <source>
        <dbReference type="PIRSR" id="PIRSR618044-1"/>
    </source>
</evidence>
<dbReference type="SUPFAM" id="SSF56601">
    <property type="entry name" value="beta-lactamase/transpeptidase-like"/>
    <property type="match status" value="1"/>
</dbReference>
<dbReference type="PRINTS" id="PR00725">
    <property type="entry name" value="DADACBPTASE1"/>
</dbReference>
<feature type="active site" description="Acyl-ester intermediate" evidence="7">
    <location>
        <position position="88"/>
    </location>
</feature>
<feature type="active site" evidence="7">
    <location>
        <position position="148"/>
    </location>
</feature>
<dbReference type="PANTHER" id="PTHR21581:SF6">
    <property type="entry name" value="TRAFFICKING PROTEIN PARTICLE COMPLEX SUBUNIT 12"/>
    <property type="match status" value="1"/>
</dbReference>
<evidence type="ECO:0000256" key="8">
    <source>
        <dbReference type="PIRSR" id="PIRSR618044-2"/>
    </source>
</evidence>
<evidence type="ECO:0000256" key="5">
    <source>
        <dbReference type="ARBA" id="ARBA00022984"/>
    </source>
</evidence>
<dbReference type="GO" id="GO:0071555">
    <property type="term" value="P:cell wall organization"/>
    <property type="evidence" value="ECO:0007669"/>
    <property type="project" value="UniProtKB-KW"/>
</dbReference>
<evidence type="ECO:0000256" key="9">
    <source>
        <dbReference type="RuleBase" id="RU004016"/>
    </source>
</evidence>
<name>A0A4R7ZB05_9FIRM</name>
<evidence type="ECO:0000256" key="4">
    <source>
        <dbReference type="ARBA" id="ARBA00022960"/>
    </source>
</evidence>
<keyword evidence="6" id="KW-0961">Cell wall biogenesis/degradation</keyword>
<keyword evidence="11" id="KW-0121">Carboxypeptidase</keyword>
<dbReference type="Gene3D" id="3.40.710.10">
    <property type="entry name" value="DD-peptidase/beta-lactamase superfamily"/>
    <property type="match status" value="1"/>
</dbReference>
<evidence type="ECO:0000313" key="12">
    <source>
        <dbReference type="Proteomes" id="UP000294743"/>
    </source>
</evidence>
<dbReference type="Pfam" id="PF00768">
    <property type="entry name" value="Peptidase_S11"/>
    <property type="match status" value="1"/>
</dbReference>
<dbReference type="InterPro" id="IPR001967">
    <property type="entry name" value="Peptidase_S11_N"/>
</dbReference>
<accession>A0A4R7ZB05</accession>
<dbReference type="GO" id="GO:0009252">
    <property type="term" value="P:peptidoglycan biosynthetic process"/>
    <property type="evidence" value="ECO:0007669"/>
    <property type="project" value="UniProtKB-KW"/>
</dbReference>
<evidence type="ECO:0000256" key="2">
    <source>
        <dbReference type="ARBA" id="ARBA00022729"/>
    </source>
</evidence>
<sequence>MRRKRKKHRLLSITCFLFSVLLVTTLVTNQLPQKLINAISNQELEGGRQKQTLELLDGLQSSNATLVQLDNDTPIESKDGDHRVYPASLTKIMTLLVALEEINDFQATTKIAPYTIEYIQKMNASVAGFQAHEEVRVLDLLYGLQLASGAECALTISEYVAGTEEHFVDKMNAKAKKLQLENTHFTNCTGLDDPNQYTSANDIAKLLRYALNNQDFRFIFTSYVYQSTPSDAHPKGILISSTLSQKLQDMQIGNETILGGKTGTTDNAGLCLASLLRVKNQEYVLVTLGAPYTNDDTYGNVMDAISVVNRL</sequence>
<evidence type="ECO:0000313" key="11">
    <source>
        <dbReference type="EMBL" id="TDW14663.1"/>
    </source>
</evidence>
<dbReference type="GO" id="GO:0008360">
    <property type="term" value="P:regulation of cell shape"/>
    <property type="evidence" value="ECO:0007669"/>
    <property type="project" value="UniProtKB-KW"/>
</dbReference>
<dbReference type="GO" id="GO:0009002">
    <property type="term" value="F:serine-type D-Ala-D-Ala carboxypeptidase activity"/>
    <property type="evidence" value="ECO:0007669"/>
    <property type="project" value="InterPro"/>
</dbReference>
<keyword evidence="11" id="KW-0645">Protease</keyword>
<evidence type="ECO:0000256" key="1">
    <source>
        <dbReference type="ARBA" id="ARBA00007164"/>
    </source>
</evidence>
<dbReference type="InterPro" id="IPR018044">
    <property type="entry name" value="Peptidase_S11"/>
</dbReference>
<evidence type="ECO:0000259" key="10">
    <source>
        <dbReference type="Pfam" id="PF00768"/>
    </source>
</evidence>
<dbReference type="RefSeq" id="WP_134170523.1">
    <property type="nucleotide sequence ID" value="NZ_SODD01000035.1"/>
</dbReference>
<keyword evidence="5" id="KW-0573">Peptidoglycan synthesis</keyword>
<dbReference type="PANTHER" id="PTHR21581">
    <property type="entry name" value="D-ALANYL-D-ALANINE CARBOXYPEPTIDASE"/>
    <property type="match status" value="1"/>
</dbReference>
<gene>
    <name evidence="11" type="ORF">EDD63_1358</name>
</gene>
<comment type="similarity">
    <text evidence="1 9">Belongs to the peptidase S11 family.</text>
</comment>
<dbReference type="GO" id="GO:0006508">
    <property type="term" value="P:proteolysis"/>
    <property type="evidence" value="ECO:0007669"/>
    <property type="project" value="InterPro"/>
</dbReference>
<dbReference type="Proteomes" id="UP000294743">
    <property type="component" value="Unassembled WGS sequence"/>
</dbReference>
<comment type="caution">
    <text evidence="11">The sequence shown here is derived from an EMBL/GenBank/DDBJ whole genome shotgun (WGS) entry which is preliminary data.</text>
</comment>
<evidence type="ECO:0000256" key="3">
    <source>
        <dbReference type="ARBA" id="ARBA00022801"/>
    </source>
</evidence>
<organism evidence="11 12">
    <name type="scientific">Breznakia blatticola</name>
    <dbReference type="NCBI Taxonomy" id="1754012"/>
    <lineage>
        <taxon>Bacteria</taxon>
        <taxon>Bacillati</taxon>
        <taxon>Bacillota</taxon>
        <taxon>Erysipelotrichia</taxon>
        <taxon>Erysipelotrichales</taxon>
        <taxon>Erysipelotrichaceae</taxon>
        <taxon>Breznakia</taxon>
    </lineage>
</organism>
<feature type="binding site" evidence="8">
    <location>
        <position position="261"/>
    </location>
    <ligand>
        <name>substrate</name>
    </ligand>
</feature>
<dbReference type="AlphaFoldDB" id="A0A4R7ZB05"/>
<feature type="domain" description="Peptidase S11 D-alanyl-D-alanine carboxypeptidase A N-terminal" evidence="10">
    <location>
        <begin position="59"/>
        <end position="291"/>
    </location>
</feature>
<dbReference type="EMBL" id="SODD01000035">
    <property type="protein sequence ID" value="TDW14663.1"/>
    <property type="molecule type" value="Genomic_DNA"/>
</dbReference>
<keyword evidence="12" id="KW-1185">Reference proteome</keyword>
<protein>
    <submittedName>
        <fullName evidence="11">D-alanyl-D-alanine carboxypeptidase (Penicillin-binding protein 5/6)</fullName>
    </submittedName>
</protein>
<keyword evidence="3" id="KW-0378">Hydrolase</keyword>